<evidence type="ECO:0000256" key="3">
    <source>
        <dbReference type="ARBA" id="ARBA00022801"/>
    </source>
</evidence>
<dbReference type="PANTHER" id="PTHR43343:SF3">
    <property type="entry name" value="PROTEASE DO-LIKE 8, CHLOROPLASTIC"/>
    <property type="match status" value="1"/>
</dbReference>
<dbReference type="STRING" id="1123282.SAMN02745823_00788"/>
<gene>
    <name evidence="7" type="ORF">SAMN02745823_00788</name>
</gene>
<evidence type="ECO:0000313" key="8">
    <source>
        <dbReference type="Proteomes" id="UP000183995"/>
    </source>
</evidence>
<keyword evidence="2 7" id="KW-0645">Protease</keyword>
<feature type="compositionally biased region" description="Low complexity" evidence="4">
    <location>
        <begin position="152"/>
        <end position="170"/>
    </location>
</feature>
<sequence length="508" mass="52873">MFNEDENRSGADFTGGAPSPENTQEPRIAPENTDGVVVEPQQPKPPEPEQELRRPAGPNVYYEPWQEPVYRPAAPGQEPFSPGLHSGSYYIHQRYPVFEQPPVKKKKTFWAGLVKAVCLVLVCALAAGGTTYGVIQLSGGGNRQVIVGSGNGSASDNDAAASSSPGGSSATNLTASGAVMSAENIYDMAVNQVVGVNSEDKTSNVFGQATNAAVSGSGFVISTDGYIVTNYHVISYAVEQGFTLTVMMHDGKSYPAKVVGYDQDNDLAVIKIDATGLNAATFGTNKDMKVGDAVYAVGNPLGELTYTMTSGIVSALDRVITEEDGTGINMFQIDAAVNPGNSGGPVYNDKGEVLGIVSAKYSSTGIEGLGFAIPIDDASGIISELISNGRVTGKPSIGVTVETVSSTAAQYYKMVAGAYVDSVQSGSAADKAGIKVGDIIVKLGNTAVTDVGSLKTAKNMFKAGDTTTIVVNRQGQEQTLNITFDEQGVTATAIQPQPGFGAQDRNDS</sequence>
<dbReference type="InterPro" id="IPR036034">
    <property type="entry name" value="PDZ_sf"/>
</dbReference>
<dbReference type="PANTHER" id="PTHR43343">
    <property type="entry name" value="PEPTIDASE S12"/>
    <property type="match status" value="1"/>
</dbReference>
<reference evidence="7 8" key="1">
    <citation type="submission" date="2016-11" db="EMBL/GenBank/DDBJ databases">
        <authorList>
            <person name="Jaros S."/>
            <person name="Januszkiewicz K."/>
            <person name="Wedrychowicz H."/>
        </authorList>
    </citation>
    <scope>NUCLEOTIDE SEQUENCE [LARGE SCALE GENOMIC DNA]</scope>
    <source>
        <strain evidence="7 8">DSM 10068</strain>
    </source>
</reference>
<dbReference type="InterPro" id="IPR043504">
    <property type="entry name" value="Peptidase_S1_PA_chymotrypsin"/>
</dbReference>
<dbReference type="PROSITE" id="PS50106">
    <property type="entry name" value="PDZ"/>
    <property type="match status" value="1"/>
</dbReference>
<feature type="region of interest" description="Disordered" evidence="4">
    <location>
        <begin position="148"/>
        <end position="170"/>
    </location>
</feature>
<dbReference type="RefSeq" id="WP_073076359.1">
    <property type="nucleotide sequence ID" value="NZ_FQXV01000002.1"/>
</dbReference>
<proteinExistence type="inferred from homology"/>
<accession>A0A1M5VES5</accession>
<keyword evidence="5" id="KW-0812">Transmembrane</keyword>
<comment type="similarity">
    <text evidence="1">Belongs to the peptidase S1C family.</text>
</comment>
<keyword evidence="3" id="KW-0378">Hydrolase</keyword>
<dbReference type="SUPFAM" id="SSF50494">
    <property type="entry name" value="Trypsin-like serine proteases"/>
    <property type="match status" value="1"/>
</dbReference>
<dbReference type="InterPro" id="IPR009003">
    <property type="entry name" value="Peptidase_S1_PA"/>
</dbReference>
<dbReference type="GO" id="GO:0006508">
    <property type="term" value="P:proteolysis"/>
    <property type="evidence" value="ECO:0007669"/>
    <property type="project" value="UniProtKB-KW"/>
</dbReference>
<feature type="transmembrane region" description="Helical" evidence="5">
    <location>
        <begin position="113"/>
        <end position="135"/>
    </location>
</feature>
<dbReference type="SUPFAM" id="SSF50156">
    <property type="entry name" value="PDZ domain-like"/>
    <property type="match status" value="1"/>
</dbReference>
<feature type="domain" description="PDZ" evidence="6">
    <location>
        <begin position="385"/>
        <end position="475"/>
    </location>
</feature>
<dbReference type="Pfam" id="PF13365">
    <property type="entry name" value="Trypsin_2"/>
    <property type="match status" value="1"/>
</dbReference>
<feature type="region of interest" description="Disordered" evidence="4">
    <location>
        <begin position="1"/>
        <end position="60"/>
    </location>
</feature>
<evidence type="ECO:0000313" key="7">
    <source>
        <dbReference type="EMBL" id="SHH73604.1"/>
    </source>
</evidence>
<evidence type="ECO:0000256" key="5">
    <source>
        <dbReference type="SAM" id="Phobius"/>
    </source>
</evidence>
<dbReference type="EMBL" id="FQXV01000002">
    <property type="protein sequence ID" value="SHH73604.1"/>
    <property type="molecule type" value="Genomic_DNA"/>
</dbReference>
<dbReference type="Proteomes" id="UP000183995">
    <property type="component" value="Unassembled WGS sequence"/>
</dbReference>
<dbReference type="InterPro" id="IPR001478">
    <property type="entry name" value="PDZ"/>
</dbReference>
<dbReference type="InterPro" id="IPR051201">
    <property type="entry name" value="Chloro_Bact_Ser_Proteases"/>
</dbReference>
<dbReference type="Gene3D" id="2.40.10.10">
    <property type="entry name" value="Trypsin-like serine proteases"/>
    <property type="match status" value="2"/>
</dbReference>
<dbReference type="PRINTS" id="PR00834">
    <property type="entry name" value="PROTEASES2C"/>
</dbReference>
<dbReference type="OrthoDB" id="9758917at2"/>
<dbReference type="Pfam" id="PF13180">
    <property type="entry name" value="PDZ_2"/>
    <property type="match status" value="1"/>
</dbReference>
<keyword evidence="5" id="KW-0472">Membrane</keyword>
<dbReference type="GO" id="GO:0004252">
    <property type="term" value="F:serine-type endopeptidase activity"/>
    <property type="evidence" value="ECO:0007669"/>
    <property type="project" value="InterPro"/>
</dbReference>
<organism evidence="7 8">
    <name type="scientific">Sporobacter termitidis DSM 10068</name>
    <dbReference type="NCBI Taxonomy" id="1123282"/>
    <lineage>
        <taxon>Bacteria</taxon>
        <taxon>Bacillati</taxon>
        <taxon>Bacillota</taxon>
        <taxon>Clostridia</taxon>
        <taxon>Eubacteriales</taxon>
        <taxon>Oscillospiraceae</taxon>
        <taxon>Sporobacter</taxon>
    </lineage>
</organism>
<keyword evidence="5" id="KW-1133">Transmembrane helix</keyword>
<evidence type="ECO:0000259" key="6">
    <source>
        <dbReference type="PROSITE" id="PS50106"/>
    </source>
</evidence>
<evidence type="ECO:0000256" key="1">
    <source>
        <dbReference type="ARBA" id="ARBA00010541"/>
    </source>
</evidence>
<dbReference type="SMART" id="SM00228">
    <property type="entry name" value="PDZ"/>
    <property type="match status" value="1"/>
</dbReference>
<dbReference type="AlphaFoldDB" id="A0A1M5VES5"/>
<keyword evidence="8" id="KW-1185">Reference proteome</keyword>
<name>A0A1M5VES5_9FIRM</name>
<evidence type="ECO:0000256" key="4">
    <source>
        <dbReference type="SAM" id="MobiDB-lite"/>
    </source>
</evidence>
<dbReference type="InterPro" id="IPR001940">
    <property type="entry name" value="Peptidase_S1C"/>
</dbReference>
<evidence type="ECO:0000256" key="2">
    <source>
        <dbReference type="ARBA" id="ARBA00022670"/>
    </source>
</evidence>
<dbReference type="Gene3D" id="2.30.42.10">
    <property type="match status" value="1"/>
</dbReference>
<protein>
    <submittedName>
        <fullName evidence="7">Serine protease Do</fullName>
    </submittedName>
</protein>